<name>A0A0P1IDU6_9RHOB</name>
<organism evidence="2 3">
    <name type="scientific">Shimia thalassica</name>
    <dbReference type="NCBI Taxonomy" id="1715693"/>
    <lineage>
        <taxon>Bacteria</taxon>
        <taxon>Pseudomonadati</taxon>
        <taxon>Pseudomonadota</taxon>
        <taxon>Alphaproteobacteria</taxon>
        <taxon>Rhodobacterales</taxon>
        <taxon>Roseobacteraceae</taxon>
    </lineage>
</organism>
<evidence type="ECO:0000313" key="3">
    <source>
        <dbReference type="Proteomes" id="UP000051870"/>
    </source>
</evidence>
<reference evidence="3" key="1">
    <citation type="submission" date="2015-09" db="EMBL/GenBank/DDBJ databases">
        <authorList>
            <person name="Rodrigo-Torres Lidia"/>
            <person name="Arahal R.David."/>
        </authorList>
    </citation>
    <scope>NUCLEOTIDE SEQUENCE [LARGE SCALE GENOMIC DNA]</scope>
    <source>
        <strain evidence="3">CECT 7735</strain>
    </source>
</reference>
<feature type="transmembrane region" description="Helical" evidence="1">
    <location>
        <begin position="70"/>
        <end position="97"/>
    </location>
</feature>
<keyword evidence="3" id="KW-1185">Reference proteome</keyword>
<dbReference type="AlphaFoldDB" id="A0A0P1IDU6"/>
<dbReference type="EMBL" id="CYTW01000004">
    <property type="protein sequence ID" value="CUK07499.1"/>
    <property type="molecule type" value="Genomic_DNA"/>
</dbReference>
<gene>
    <name evidence="2" type="ORF">PH7735_03123</name>
</gene>
<accession>A0A0P1IDU6</accession>
<keyword evidence="1" id="KW-1133">Transmembrane helix</keyword>
<dbReference type="InterPro" id="IPR018681">
    <property type="entry name" value="DUF2165_transmembrane"/>
</dbReference>
<dbReference type="GeneID" id="83882112"/>
<proteinExistence type="predicted"/>
<dbReference type="Pfam" id="PF09933">
    <property type="entry name" value="DUF2165"/>
    <property type="match status" value="1"/>
</dbReference>
<dbReference type="RefSeq" id="WP_058312302.1">
    <property type="nucleotide sequence ID" value="NZ_CYTW01000004.1"/>
</dbReference>
<evidence type="ECO:0008006" key="4">
    <source>
        <dbReference type="Google" id="ProtNLM"/>
    </source>
</evidence>
<dbReference type="Proteomes" id="UP000051870">
    <property type="component" value="Unassembled WGS sequence"/>
</dbReference>
<keyword evidence="1" id="KW-0812">Transmembrane</keyword>
<feature type="transmembrane region" description="Helical" evidence="1">
    <location>
        <begin position="109"/>
        <end position="135"/>
    </location>
</feature>
<sequence>MDMTLLAQAISLALLAAWLTTGVRDNILHPSVNETYTAQVFTMERMAAEYPDEFARVSHRAVHSRKLQKLAFGTVVVFEVLATLVLWAGVILLFMSIFGSATVSTARSVALFGALMFTTIWAMFTIVGNHFSYWFCHEGAQNTHFQMTLWGLGNMIFLSL</sequence>
<evidence type="ECO:0000256" key="1">
    <source>
        <dbReference type="SAM" id="Phobius"/>
    </source>
</evidence>
<dbReference type="STRING" id="1715693.PH7735_03123"/>
<evidence type="ECO:0000313" key="2">
    <source>
        <dbReference type="EMBL" id="CUK07499.1"/>
    </source>
</evidence>
<protein>
    <recommendedName>
        <fullName evidence="4">Small integral membrane protein</fullName>
    </recommendedName>
</protein>
<keyword evidence="1" id="KW-0472">Membrane</keyword>